<dbReference type="InterPro" id="IPR035906">
    <property type="entry name" value="MetI-like_sf"/>
</dbReference>
<evidence type="ECO:0000313" key="11">
    <source>
        <dbReference type="EMBL" id="NIH53504.1"/>
    </source>
</evidence>
<evidence type="ECO:0000256" key="9">
    <source>
        <dbReference type="RuleBase" id="RU363032"/>
    </source>
</evidence>
<dbReference type="PROSITE" id="PS50928">
    <property type="entry name" value="ABC_TM1"/>
    <property type="match status" value="1"/>
</dbReference>
<feature type="transmembrane region" description="Helical" evidence="9">
    <location>
        <begin position="93"/>
        <end position="115"/>
    </location>
</feature>
<feature type="transmembrane region" description="Helical" evidence="9">
    <location>
        <begin position="15"/>
        <end position="33"/>
    </location>
</feature>
<evidence type="ECO:0000259" key="10">
    <source>
        <dbReference type="PROSITE" id="PS50928"/>
    </source>
</evidence>
<dbReference type="GO" id="GO:0022857">
    <property type="term" value="F:transmembrane transporter activity"/>
    <property type="evidence" value="ECO:0007669"/>
    <property type="project" value="InterPro"/>
</dbReference>
<dbReference type="GO" id="GO:0043190">
    <property type="term" value="C:ATP-binding cassette (ABC) transporter complex"/>
    <property type="evidence" value="ECO:0007669"/>
    <property type="project" value="InterPro"/>
</dbReference>
<dbReference type="InterPro" id="IPR010065">
    <property type="entry name" value="AA_ABC_transptr_permease_3TM"/>
</dbReference>
<evidence type="ECO:0000256" key="3">
    <source>
        <dbReference type="ARBA" id="ARBA00022448"/>
    </source>
</evidence>
<dbReference type="Proteomes" id="UP000541033">
    <property type="component" value="Unassembled WGS sequence"/>
</dbReference>
<keyword evidence="6" id="KW-0029">Amino-acid transport</keyword>
<dbReference type="AlphaFoldDB" id="A0A7X5R0M4"/>
<keyword evidence="4" id="KW-1003">Cell membrane</keyword>
<keyword evidence="3 9" id="KW-0813">Transport</keyword>
<feature type="domain" description="ABC transmembrane type-1" evidence="10">
    <location>
        <begin position="58"/>
        <end position="251"/>
    </location>
</feature>
<dbReference type="InterPro" id="IPR043429">
    <property type="entry name" value="ArtM/GltK/GlnP/TcyL/YhdX-like"/>
</dbReference>
<reference evidence="11 12" key="1">
    <citation type="submission" date="2020-02" db="EMBL/GenBank/DDBJ databases">
        <title>Sequencing the genomes of 1000 actinobacteria strains.</title>
        <authorList>
            <person name="Klenk H.-P."/>
        </authorList>
    </citation>
    <scope>NUCLEOTIDE SEQUENCE [LARGE SCALE GENOMIC DNA]</scope>
    <source>
        <strain evidence="11 12">DSM 27960</strain>
    </source>
</reference>
<keyword evidence="8 9" id="KW-0472">Membrane</keyword>
<dbReference type="SUPFAM" id="SSF161098">
    <property type="entry name" value="MetI-like"/>
    <property type="match status" value="1"/>
</dbReference>
<evidence type="ECO:0000256" key="2">
    <source>
        <dbReference type="ARBA" id="ARBA00010072"/>
    </source>
</evidence>
<evidence type="ECO:0000256" key="1">
    <source>
        <dbReference type="ARBA" id="ARBA00004651"/>
    </source>
</evidence>
<evidence type="ECO:0000256" key="4">
    <source>
        <dbReference type="ARBA" id="ARBA00022475"/>
    </source>
</evidence>
<feature type="transmembrane region" description="Helical" evidence="9">
    <location>
        <begin position="53"/>
        <end position="81"/>
    </location>
</feature>
<organism evidence="11 12">
    <name type="scientific">Lysinibacter cavernae</name>
    <dbReference type="NCBI Taxonomy" id="1640652"/>
    <lineage>
        <taxon>Bacteria</taxon>
        <taxon>Bacillati</taxon>
        <taxon>Actinomycetota</taxon>
        <taxon>Actinomycetes</taxon>
        <taxon>Micrococcales</taxon>
        <taxon>Microbacteriaceae</taxon>
        <taxon>Lysinibacter</taxon>
    </lineage>
</organism>
<dbReference type="PANTHER" id="PTHR30614">
    <property type="entry name" value="MEMBRANE COMPONENT OF AMINO ACID ABC TRANSPORTER"/>
    <property type="match status" value="1"/>
</dbReference>
<gene>
    <name evidence="11" type="ORF">FHX76_001372</name>
</gene>
<feature type="transmembrane region" description="Helical" evidence="9">
    <location>
        <begin position="230"/>
        <end position="250"/>
    </location>
</feature>
<accession>A0A7X5R0M4</accession>
<keyword evidence="5 9" id="KW-0812">Transmembrane</keyword>
<dbReference type="InterPro" id="IPR000515">
    <property type="entry name" value="MetI-like"/>
</dbReference>
<name>A0A7X5R0M4_9MICO</name>
<comment type="caution">
    <text evidence="11">The sequence shown here is derived from an EMBL/GenBank/DDBJ whole genome shotgun (WGS) entry which is preliminary data.</text>
</comment>
<comment type="similarity">
    <text evidence="2">Belongs to the binding-protein-dependent transport system permease family. HisMQ subfamily.</text>
</comment>
<comment type="subcellular location">
    <subcellularLocation>
        <location evidence="1 9">Cell membrane</location>
        <topology evidence="1 9">Multi-pass membrane protein</topology>
    </subcellularLocation>
</comment>
<keyword evidence="12" id="KW-1185">Reference proteome</keyword>
<evidence type="ECO:0000313" key="12">
    <source>
        <dbReference type="Proteomes" id="UP000541033"/>
    </source>
</evidence>
<keyword evidence="7 9" id="KW-1133">Transmembrane helix</keyword>
<dbReference type="EMBL" id="JAAMOX010000001">
    <property type="protein sequence ID" value="NIH53504.1"/>
    <property type="molecule type" value="Genomic_DNA"/>
</dbReference>
<proteinExistence type="inferred from homology"/>
<sequence length="263" mass="28236">MAMTALKRARLSRGIQYAVLIIAVVVLALVADWGKIGSAFLNWDVLKSQFPDIITLAFVNTLIFTALGFVVGMSGGILLALMKLSSVGPYRWIATLYIEIFRGLPALLVFVLFGYGLPTAFGITMDTYVTAMFALGTVSAAYIAETIRAGLQAVPAGQMEAARSLGMSHARAMITIVIPQALRIVLPPLTNEIILLTKDSSLIYVLGLTVSQYDLTKFGRVGLTAANAGLTPLVAAGACYLIITVPLSYLSRRFEAKTARIKK</sequence>
<dbReference type="GO" id="GO:0006865">
    <property type="term" value="P:amino acid transport"/>
    <property type="evidence" value="ECO:0007669"/>
    <property type="project" value="UniProtKB-KW"/>
</dbReference>
<dbReference type="NCBIfam" id="TIGR01726">
    <property type="entry name" value="HEQRo_perm_3TM"/>
    <property type="match status" value="1"/>
</dbReference>
<dbReference type="Pfam" id="PF00528">
    <property type="entry name" value="BPD_transp_1"/>
    <property type="match status" value="1"/>
</dbReference>
<evidence type="ECO:0000256" key="7">
    <source>
        <dbReference type="ARBA" id="ARBA00022989"/>
    </source>
</evidence>
<dbReference type="RefSeq" id="WP_167149161.1">
    <property type="nucleotide sequence ID" value="NZ_JAAMOX010000001.1"/>
</dbReference>
<evidence type="ECO:0000256" key="8">
    <source>
        <dbReference type="ARBA" id="ARBA00023136"/>
    </source>
</evidence>
<dbReference type="CDD" id="cd06261">
    <property type="entry name" value="TM_PBP2"/>
    <property type="match status" value="1"/>
</dbReference>
<evidence type="ECO:0000256" key="6">
    <source>
        <dbReference type="ARBA" id="ARBA00022970"/>
    </source>
</evidence>
<dbReference type="Gene3D" id="1.10.3720.10">
    <property type="entry name" value="MetI-like"/>
    <property type="match status" value="1"/>
</dbReference>
<dbReference type="PANTHER" id="PTHR30614:SF20">
    <property type="entry name" value="GLUTAMINE TRANSPORT SYSTEM PERMEASE PROTEIN GLNP"/>
    <property type="match status" value="1"/>
</dbReference>
<evidence type="ECO:0000256" key="5">
    <source>
        <dbReference type="ARBA" id="ARBA00022692"/>
    </source>
</evidence>
<protein>
    <submittedName>
        <fullName evidence="11">Polar amino acid transport system permease protein</fullName>
    </submittedName>
</protein>